<feature type="region of interest" description="Disordered" evidence="8">
    <location>
        <begin position="716"/>
        <end position="768"/>
    </location>
</feature>
<dbReference type="SMART" id="SM00389">
    <property type="entry name" value="HOX"/>
    <property type="match status" value="1"/>
</dbReference>
<dbReference type="PROSITE" id="PS00027">
    <property type="entry name" value="HOMEOBOX_1"/>
    <property type="match status" value="1"/>
</dbReference>
<feature type="DNA-binding region" description="Homeobox" evidence="6">
    <location>
        <begin position="71"/>
        <end position="124"/>
    </location>
</feature>
<dbReference type="GO" id="GO:0000981">
    <property type="term" value="F:DNA-binding transcription factor activity, RNA polymerase II-specific"/>
    <property type="evidence" value="ECO:0007669"/>
    <property type="project" value="InterPro"/>
</dbReference>
<keyword evidence="5 6" id="KW-0539">Nucleus</keyword>
<dbReference type="EMBL" id="CP051143">
    <property type="protein sequence ID" value="QIX02407.1"/>
    <property type="molecule type" value="Genomic_DNA"/>
</dbReference>
<dbReference type="Pfam" id="PF00046">
    <property type="entry name" value="Homeodomain"/>
    <property type="match status" value="1"/>
</dbReference>
<dbReference type="GO" id="GO:0003677">
    <property type="term" value="F:DNA binding"/>
    <property type="evidence" value="ECO:0007669"/>
    <property type="project" value="UniProtKB-UniRule"/>
</dbReference>
<dbReference type="AlphaFoldDB" id="A0A6H0Y5S9"/>
<feature type="compositionally biased region" description="Low complexity" evidence="8">
    <location>
        <begin position="754"/>
        <end position="768"/>
    </location>
</feature>
<keyword evidence="3 6" id="KW-0238">DNA-binding</keyword>
<dbReference type="PANTHER" id="PTHR24341">
    <property type="entry name" value="HOMEOBOX PROTEIN ENGRAILED"/>
    <property type="match status" value="1"/>
</dbReference>
<sequence>MEYAHDFAFQQHHQQQLDFGVAPPQADLHQHQPRYHPGFDLPSSAMQEPTQGGYALPTTTQQKLSCDVKPRLTKEQHDVLEAHYQKQQKPNTSTKRGFAEALNVSLEKVNNWFQNRRAKSKQDAKKQQGPVGIFSVPQSSQISLGASESDTSPAYPAADYMQMMPDEDDMLTYEQPQPHAMANTQLMAATAEMNYLLPDMLPQELNRRTLTQEQFDAFAQQDMMLKSGDLAMLAANAESFNNYFDAAPMPQESELPFDFSGVQQHAISAPSSEWTDSRSSSVSLPQSFDQQNISTPLTQLSLSQWQPGQSVPVDFEQLNQEFQKAAQARQTPVDHSPIWPEAELVRRDSTTSLLAQSMGKVGLHTPQPQQQPFKSPTPMSSLAARRQRQRPAPLGLTSLRSQSYTGTAQTAASPGQMQPPSNTPPQLRRIKSSNVISGIAQGRVQKSVAPPQRSPLAWSFTDAMTSPRAVRHQSSQSASGLAPPTPMSPPDNTAELMKAQQQWQNAQHINSISETDVEHAFPPQTFASPPHTPMFYPHQQFLPPQIIPGGVVMENTPPQSAPASQQCFPQNVYGQSPQHVHQYQRPTMYQPQPMQQVYMPQQAHQVMMAEQEQLHMGPPFTVTTSGQAVEIPLQFAQNGLPIVDAQGQIALAMPSQLQFIQHKVPRSDSKQGFPAGSQTTFSVSPETMSIQVTAQVPKNTAQSSSDFFVHEYSPPQDIKRDMAARKGVDSGPKNYTFANQTPEHFEKGKKSEKSSTSSSPDSAGSAST</sequence>
<dbReference type="PROSITE" id="PS50071">
    <property type="entry name" value="HOMEOBOX_2"/>
    <property type="match status" value="1"/>
</dbReference>
<dbReference type="PANTHER" id="PTHR24341:SF6">
    <property type="entry name" value="HOMEOBOX PROTEIN INVECTED"/>
    <property type="match status" value="1"/>
</dbReference>
<dbReference type="OrthoDB" id="6159439at2759"/>
<dbReference type="CDD" id="cd00086">
    <property type="entry name" value="homeodomain"/>
    <property type="match status" value="1"/>
</dbReference>
<feature type="region of interest" description="Disordered" evidence="8">
    <location>
        <begin position="466"/>
        <end position="499"/>
    </location>
</feature>
<organism evidence="10 11">
    <name type="scientific">Peltaster fructicola</name>
    <dbReference type="NCBI Taxonomy" id="286661"/>
    <lineage>
        <taxon>Eukaryota</taxon>
        <taxon>Fungi</taxon>
        <taxon>Dikarya</taxon>
        <taxon>Ascomycota</taxon>
        <taxon>Pezizomycotina</taxon>
        <taxon>Dothideomycetes</taxon>
        <taxon>Dothideomycetes incertae sedis</taxon>
        <taxon>Peltaster</taxon>
    </lineage>
</organism>
<protein>
    <recommendedName>
        <fullName evidence="9">Homeobox domain-containing protein</fullName>
    </recommendedName>
</protein>
<accession>A0A6H0Y5S9</accession>
<gene>
    <name evidence="10" type="ORF">AMS68_007924</name>
</gene>
<keyword evidence="4 6" id="KW-0371">Homeobox</keyword>
<comment type="similarity">
    <text evidence="2">Belongs to the engrailed homeobox family.</text>
</comment>
<reference evidence="10 11" key="1">
    <citation type="journal article" date="2016" name="Sci. Rep.">
        <title>Peltaster fructicola genome reveals evolution from an invasive phytopathogen to an ectophytic parasite.</title>
        <authorList>
            <person name="Xu C."/>
            <person name="Chen H."/>
            <person name="Gleason M.L."/>
            <person name="Xu J.R."/>
            <person name="Liu H."/>
            <person name="Zhang R."/>
            <person name="Sun G."/>
        </authorList>
    </citation>
    <scope>NUCLEOTIDE SEQUENCE [LARGE SCALE GENOMIC DNA]</scope>
    <source>
        <strain evidence="10 11">LNHT1506</strain>
    </source>
</reference>
<feature type="compositionally biased region" description="Polar residues" evidence="8">
    <location>
        <begin position="366"/>
        <end position="380"/>
    </location>
</feature>
<dbReference type="InterPro" id="IPR009057">
    <property type="entry name" value="Homeodomain-like_sf"/>
</dbReference>
<name>A0A6H0Y5S9_9PEZI</name>
<evidence type="ECO:0000256" key="2">
    <source>
        <dbReference type="ARBA" id="ARBA00010896"/>
    </source>
</evidence>
<dbReference type="InterPro" id="IPR050720">
    <property type="entry name" value="Engrailed_Homeobox_TFs"/>
</dbReference>
<evidence type="ECO:0000313" key="10">
    <source>
        <dbReference type="EMBL" id="QIX02407.1"/>
    </source>
</evidence>
<evidence type="ECO:0000259" key="9">
    <source>
        <dbReference type="PROSITE" id="PS50071"/>
    </source>
</evidence>
<dbReference type="Proteomes" id="UP000503462">
    <property type="component" value="Chromosome 5"/>
</dbReference>
<feature type="compositionally biased region" description="Basic and acidic residues" evidence="8">
    <location>
        <begin position="743"/>
        <end position="753"/>
    </location>
</feature>
<evidence type="ECO:0000256" key="3">
    <source>
        <dbReference type="ARBA" id="ARBA00023125"/>
    </source>
</evidence>
<keyword evidence="11" id="KW-1185">Reference proteome</keyword>
<evidence type="ECO:0000256" key="8">
    <source>
        <dbReference type="SAM" id="MobiDB-lite"/>
    </source>
</evidence>
<evidence type="ECO:0000256" key="4">
    <source>
        <dbReference type="ARBA" id="ARBA00023155"/>
    </source>
</evidence>
<dbReference type="InterPro" id="IPR017970">
    <property type="entry name" value="Homeobox_CS"/>
</dbReference>
<feature type="compositionally biased region" description="Basic and acidic residues" evidence="8">
    <location>
        <begin position="717"/>
        <end position="728"/>
    </location>
</feature>
<evidence type="ECO:0000256" key="5">
    <source>
        <dbReference type="ARBA" id="ARBA00023242"/>
    </source>
</evidence>
<dbReference type="SUPFAM" id="SSF46689">
    <property type="entry name" value="Homeodomain-like"/>
    <property type="match status" value="1"/>
</dbReference>
<evidence type="ECO:0000313" key="11">
    <source>
        <dbReference type="Proteomes" id="UP000503462"/>
    </source>
</evidence>
<comment type="subcellular location">
    <subcellularLocation>
        <location evidence="1 6 7">Nucleus</location>
    </subcellularLocation>
</comment>
<dbReference type="GO" id="GO:0016586">
    <property type="term" value="C:RSC-type complex"/>
    <property type="evidence" value="ECO:0007669"/>
    <property type="project" value="TreeGrafter"/>
</dbReference>
<dbReference type="Gene3D" id="1.10.10.60">
    <property type="entry name" value="Homeodomain-like"/>
    <property type="match status" value="1"/>
</dbReference>
<feature type="compositionally biased region" description="Polar residues" evidence="8">
    <location>
        <begin position="398"/>
        <end position="420"/>
    </location>
</feature>
<proteinExistence type="inferred from homology"/>
<evidence type="ECO:0000256" key="1">
    <source>
        <dbReference type="ARBA" id="ARBA00004123"/>
    </source>
</evidence>
<evidence type="ECO:0000256" key="6">
    <source>
        <dbReference type="PROSITE-ProRule" id="PRU00108"/>
    </source>
</evidence>
<feature type="region of interest" description="Disordered" evidence="8">
    <location>
        <begin position="362"/>
        <end position="428"/>
    </location>
</feature>
<feature type="domain" description="Homeobox" evidence="9">
    <location>
        <begin position="69"/>
        <end position="123"/>
    </location>
</feature>
<dbReference type="InterPro" id="IPR001356">
    <property type="entry name" value="HD"/>
</dbReference>
<evidence type="ECO:0000256" key="7">
    <source>
        <dbReference type="RuleBase" id="RU000682"/>
    </source>
</evidence>